<keyword evidence="2" id="KW-1185">Reference proteome</keyword>
<dbReference type="AlphaFoldDB" id="A0A498HLN7"/>
<reference evidence="1 2" key="1">
    <citation type="submission" date="2018-10" db="EMBL/GenBank/DDBJ databases">
        <title>A high-quality apple genome assembly.</title>
        <authorList>
            <person name="Hu J."/>
        </authorList>
    </citation>
    <scope>NUCLEOTIDE SEQUENCE [LARGE SCALE GENOMIC DNA]</scope>
    <source>
        <strain evidence="2">cv. HFTH1</strain>
        <tissue evidence="1">Young leaf</tissue>
    </source>
</reference>
<comment type="caution">
    <text evidence="1">The sequence shown here is derived from an EMBL/GenBank/DDBJ whole genome shotgun (WGS) entry which is preliminary data.</text>
</comment>
<name>A0A498HLN7_MALDO</name>
<organism evidence="1 2">
    <name type="scientific">Malus domestica</name>
    <name type="common">Apple</name>
    <name type="synonym">Pyrus malus</name>
    <dbReference type="NCBI Taxonomy" id="3750"/>
    <lineage>
        <taxon>Eukaryota</taxon>
        <taxon>Viridiplantae</taxon>
        <taxon>Streptophyta</taxon>
        <taxon>Embryophyta</taxon>
        <taxon>Tracheophyta</taxon>
        <taxon>Spermatophyta</taxon>
        <taxon>Magnoliopsida</taxon>
        <taxon>eudicotyledons</taxon>
        <taxon>Gunneridae</taxon>
        <taxon>Pentapetalae</taxon>
        <taxon>rosids</taxon>
        <taxon>fabids</taxon>
        <taxon>Rosales</taxon>
        <taxon>Rosaceae</taxon>
        <taxon>Amygdaloideae</taxon>
        <taxon>Maleae</taxon>
        <taxon>Malus</taxon>
    </lineage>
</organism>
<proteinExistence type="predicted"/>
<evidence type="ECO:0000313" key="1">
    <source>
        <dbReference type="EMBL" id="RXH70822.1"/>
    </source>
</evidence>
<sequence length="90" mass="9806">MLCPFKFDKATTEASFGHVSKVDTPLPGHPIVVTSLPGSIRRFASLNQVEATEWDVNNNGQLIVHGVEEFFSNNVKPYGNAVKYAATEVA</sequence>
<protein>
    <submittedName>
        <fullName evidence="1">Uncharacterized protein</fullName>
    </submittedName>
</protein>
<gene>
    <name evidence="1" type="ORF">DVH24_015444</name>
</gene>
<evidence type="ECO:0000313" key="2">
    <source>
        <dbReference type="Proteomes" id="UP000290289"/>
    </source>
</evidence>
<dbReference type="EMBL" id="RDQH01000342">
    <property type="protein sequence ID" value="RXH70822.1"/>
    <property type="molecule type" value="Genomic_DNA"/>
</dbReference>
<dbReference type="Proteomes" id="UP000290289">
    <property type="component" value="Chromosome 16"/>
</dbReference>
<accession>A0A498HLN7</accession>